<proteinExistence type="predicted"/>
<evidence type="ECO:0008006" key="3">
    <source>
        <dbReference type="Google" id="ProtNLM"/>
    </source>
</evidence>
<dbReference type="RefSeq" id="WP_052006346.1">
    <property type="nucleotide sequence ID" value="NZ_CP195054.1"/>
</dbReference>
<name>A0ABR4RQG1_9LACO</name>
<dbReference type="EMBL" id="JMHU01000006">
    <property type="protein sequence ID" value="KDA46282.1"/>
    <property type="molecule type" value="Genomic_DNA"/>
</dbReference>
<dbReference type="Proteomes" id="UP000027129">
    <property type="component" value="Unassembled WGS sequence"/>
</dbReference>
<evidence type="ECO:0000313" key="2">
    <source>
        <dbReference type="Proteomes" id="UP000027129"/>
    </source>
</evidence>
<dbReference type="Pfam" id="PF09491">
    <property type="entry name" value="RE_AlwI"/>
    <property type="match status" value="1"/>
</dbReference>
<organism evidence="1 2">
    <name type="scientific">Ligilactobacillus animalis</name>
    <dbReference type="NCBI Taxonomy" id="1605"/>
    <lineage>
        <taxon>Bacteria</taxon>
        <taxon>Bacillati</taxon>
        <taxon>Bacillota</taxon>
        <taxon>Bacilli</taxon>
        <taxon>Lactobacillales</taxon>
        <taxon>Lactobacillaceae</taxon>
        <taxon>Ligilactobacillus</taxon>
    </lineage>
</organism>
<reference evidence="1 2" key="1">
    <citation type="submission" date="2014-04" db="EMBL/GenBank/DDBJ databases">
        <title>Draft Genome Sequence of Lactobacillus animalis 381-IL-28.</title>
        <authorList>
            <person name="Sturino J.M."/>
            <person name="Rajendran M."/>
            <person name="Altermann E."/>
        </authorList>
    </citation>
    <scope>NUCLEOTIDE SEQUENCE [LARGE SCALE GENOMIC DNA]</scope>
    <source>
        <strain evidence="1 2">381-IL-28</strain>
    </source>
</reference>
<protein>
    <recommendedName>
        <fullName evidence="3">AlwI family type II restriction endonuclease</fullName>
    </recommendedName>
</protein>
<sequence length="647" mass="75246">MKLKKDAETFNLGDTSFRRQALIDDYKVLLSLLQKVNLEYPEWDKEAQEKFYETVLEETNMFSRNEEEDFARRGRTLTSALAKIGLINDKRRLSRVANNWLSNSNLASDEVEGTLGIDINNLMFTRQLLKLRIYHSDGIRYFHPVRVALELVKRYRNIPQRNFLILIHSIQPNFDDLQIEGIITAYESVASNKETFPEFLDREFPENESDVTARELFSSRPLDRDKFDLLFTNRKSSSTQDVYFDFVTSLIKFKECKTQENFARLIEFNTDAKLKRAFGFGKSVFKKADNVNDFLKKNEGSRLLSEDDTFIYERFVFSKKYDLVKEYGDMTKRTLNLSGLFDFRNGLVNATSREIFKIIFTNMRFSGEDKYSDYEKNLNYFFYQESTITTILNLDKDEKIQAIKELLNVTDYSQIQNAVASQKEKKFREFISEVFPRKKIMELLPLFSKRDDKKIKSAVSESATVPTIYEYIVAIAWFYISKEDFSITQSLNLTLDGNMLPLSHAAGGAGDIVINYENLTLMLEVTLMNKQAQKRGEWEPVLRHATNLTVDNSSKNVTTLFIADELDENTINIWRAVASVPLKSSNKDEFADLVKIFPLENKELLDMLKNNRDEVVLLKAIDKSYTKFAGDFDLGWRDEILDCINNK</sequence>
<dbReference type="InterPro" id="IPR018573">
    <property type="entry name" value="Restrct_endonuc_II_AlwI"/>
</dbReference>
<evidence type="ECO:0000313" key="1">
    <source>
        <dbReference type="EMBL" id="KDA46282.1"/>
    </source>
</evidence>
<keyword evidence="2" id="KW-1185">Reference proteome</keyword>
<gene>
    <name evidence="1" type="ORF">Lani381_0693</name>
</gene>
<comment type="caution">
    <text evidence="1">The sequence shown here is derived from an EMBL/GenBank/DDBJ whole genome shotgun (WGS) entry which is preliminary data.</text>
</comment>
<dbReference type="Gene3D" id="3.40.91.50">
    <property type="match status" value="1"/>
</dbReference>
<accession>A0ABR4RQG1</accession>